<organism evidence="3 4">
    <name type="scientific">Formicincola oecophyllae</name>
    <dbReference type="NCBI Taxonomy" id="2558361"/>
    <lineage>
        <taxon>Bacteria</taxon>
        <taxon>Pseudomonadati</taxon>
        <taxon>Pseudomonadota</taxon>
        <taxon>Alphaproteobacteria</taxon>
        <taxon>Acetobacterales</taxon>
        <taxon>Acetobacteraceae</taxon>
        <taxon>Formicincola</taxon>
    </lineage>
</organism>
<dbReference type="RefSeq" id="WP_141443002.1">
    <property type="nucleotide sequence ID" value="NZ_CP038231.1"/>
</dbReference>
<evidence type="ECO:0000313" key="3">
    <source>
        <dbReference type="EMBL" id="QDH13341.1"/>
    </source>
</evidence>
<keyword evidence="4" id="KW-1185">Reference proteome</keyword>
<keyword evidence="2" id="KW-0812">Transmembrane</keyword>
<protein>
    <submittedName>
        <fullName evidence="3">Uncharacterized protein</fullName>
    </submittedName>
</protein>
<feature type="transmembrane region" description="Helical" evidence="2">
    <location>
        <begin position="12"/>
        <end position="37"/>
    </location>
</feature>
<dbReference type="AlphaFoldDB" id="A0A4Y6UAD6"/>
<accession>A0A4Y6UAD6</accession>
<evidence type="ECO:0000313" key="4">
    <source>
        <dbReference type="Proteomes" id="UP000318709"/>
    </source>
</evidence>
<name>A0A4Y6UAD6_9PROT</name>
<sequence length="154" mass="16214">MTTTTSPMAALQGVSVTTCLLGVVFIMACLLFTGWAGYDAARRKGRHPLGWAILCVLLGPLALMMLEVLPPRDRMAPYQPMSWPETICVAFYFITGFLSMALTALIVLLTAVIALSGAADTQPTHPAAKAAVTTPSQSAPPAAQQEPQPTKNGG</sequence>
<keyword evidence="2" id="KW-1133">Transmembrane helix</keyword>
<dbReference type="KEGG" id="swf:E3E12_03010"/>
<gene>
    <name evidence="3" type="ORF">E3E12_03010</name>
</gene>
<dbReference type="Proteomes" id="UP000318709">
    <property type="component" value="Chromosome"/>
</dbReference>
<feature type="region of interest" description="Disordered" evidence="1">
    <location>
        <begin position="125"/>
        <end position="154"/>
    </location>
</feature>
<dbReference type="EMBL" id="CP038231">
    <property type="protein sequence ID" value="QDH13341.1"/>
    <property type="molecule type" value="Genomic_DNA"/>
</dbReference>
<reference evidence="3 4" key="1">
    <citation type="submission" date="2019-03" db="EMBL/GenBank/DDBJ databases">
        <title>The complete genome sequence of Swingsia_sp. F3b2 LMG30590(T).</title>
        <authorList>
            <person name="Chua K.-O."/>
            <person name="Chan K.-G."/>
            <person name="See-Too W.-S."/>
        </authorList>
    </citation>
    <scope>NUCLEOTIDE SEQUENCE [LARGE SCALE GENOMIC DNA]</scope>
    <source>
        <strain evidence="3 4">F3b2</strain>
    </source>
</reference>
<proteinExistence type="predicted"/>
<evidence type="ECO:0000256" key="1">
    <source>
        <dbReference type="SAM" id="MobiDB-lite"/>
    </source>
</evidence>
<feature type="transmembrane region" description="Helical" evidence="2">
    <location>
        <begin position="89"/>
        <end position="115"/>
    </location>
</feature>
<evidence type="ECO:0000256" key="2">
    <source>
        <dbReference type="SAM" id="Phobius"/>
    </source>
</evidence>
<dbReference type="OrthoDB" id="5460686at2"/>
<feature type="transmembrane region" description="Helical" evidence="2">
    <location>
        <begin position="49"/>
        <end position="69"/>
    </location>
</feature>
<keyword evidence="2" id="KW-0472">Membrane</keyword>
<feature type="compositionally biased region" description="Low complexity" evidence="1">
    <location>
        <begin position="130"/>
        <end position="154"/>
    </location>
</feature>